<evidence type="ECO:0000313" key="5">
    <source>
        <dbReference type="Proteomes" id="UP000198972"/>
    </source>
</evidence>
<name>A0A1G7IVK0_9BACL</name>
<dbReference type="PROSITE" id="PS51186">
    <property type="entry name" value="GNAT"/>
    <property type="match status" value="1"/>
</dbReference>
<evidence type="ECO:0000256" key="2">
    <source>
        <dbReference type="ARBA" id="ARBA00023315"/>
    </source>
</evidence>
<sequence>MKIEIRERSKENLKEILSLRVSEVQKSYIESTEQSLEDATECNFYRPAGLYRDGVLVGFSMYGYFPTEGRNGRVWLDRFLIDEKYQGQGLGSIMLKAVISHLIKLYQCNEIYLSLYETNQRALHLYQKFGFHFNGEKDINGEYVMVKKI</sequence>
<feature type="domain" description="N-acetyltransferase" evidence="3">
    <location>
        <begin position="3"/>
        <end position="149"/>
    </location>
</feature>
<protein>
    <submittedName>
        <fullName evidence="4">Spermine/spermidine N-acetyltransferase</fullName>
    </submittedName>
</protein>
<organism evidence="4 5">
    <name type="scientific">Fontibacillus panacisegetis</name>
    <dbReference type="NCBI Taxonomy" id="670482"/>
    <lineage>
        <taxon>Bacteria</taxon>
        <taxon>Bacillati</taxon>
        <taxon>Bacillota</taxon>
        <taxon>Bacilli</taxon>
        <taxon>Bacillales</taxon>
        <taxon>Paenibacillaceae</taxon>
        <taxon>Fontibacillus</taxon>
    </lineage>
</organism>
<dbReference type="CDD" id="cd04301">
    <property type="entry name" value="NAT_SF"/>
    <property type="match status" value="1"/>
</dbReference>
<dbReference type="GO" id="GO:0016747">
    <property type="term" value="F:acyltransferase activity, transferring groups other than amino-acyl groups"/>
    <property type="evidence" value="ECO:0007669"/>
    <property type="project" value="InterPro"/>
</dbReference>
<reference evidence="4 5" key="1">
    <citation type="submission" date="2016-10" db="EMBL/GenBank/DDBJ databases">
        <authorList>
            <person name="de Groot N.N."/>
        </authorList>
    </citation>
    <scope>NUCLEOTIDE SEQUENCE [LARGE SCALE GENOMIC DNA]</scope>
    <source>
        <strain evidence="4 5">DSM 28129</strain>
    </source>
</reference>
<dbReference type="OrthoDB" id="9127144at2"/>
<dbReference type="RefSeq" id="WP_091228178.1">
    <property type="nucleotide sequence ID" value="NZ_FNBG01000006.1"/>
</dbReference>
<keyword evidence="5" id="KW-1185">Reference proteome</keyword>
<keyword evidence="2" id="KW-0012">Acyltransferase</keyword>
<dbReference type="AlphaFoldDB" id="A0A1G7IVK0"/>
<evidence type="ECO:0000259" key="3">
    <source>
        <dbReference type="PROSITE" id="PS51186"/>
    </source>
</evidence>
<keyword evidence="1 4" id="KW-0808">Transferase</keyword>
<dbReference type="InterPro" id="IPR050680">
    <property type="entry name" value="YpeA/RimI_acetyltransf"/>
</dbReference>
<dbReference type="Gene3D" id="3.40.630.30">
    <property type="match status" value="1"/>
</dbReference>
<dbReference type="InterPro" id="IPR000182">
    <property type="entry name" value="GNAT_dom"/>
</dbReference>
<gene>
    <name evidence="4" type="ORF">SAMN04488542_106152</name>
</gene>
<accession>A0A1G7IVK0</accession>
<evidence type="ECO:0000256" key="1">
    <source>
        <dbReference type="ARBA" id="ARBA00022679"/>
    </source>
</evidence>
<dbReference type="Proteomes" id="UP000198972">
    <property type="component" value="Unassembled WGS sequence"/>
</dbReference>
<dbReference type="InterPro" id="IPR016181">
    <property type="entry name" value="Acyl_CoA_acyltransferase"/>
</dbReference>
<dbReference type="Pfam" id="PF00583">
    <property type="entry name" value="Acetyltransf_1"/>
    <property type="match status" value="1"/>
</dbReference>
<dbReference type="PANTHER" id="PTHR43420:SF47">
    <property type="entry name" value="N-ACETYLTRANSFERASE DOMAIN-CONTAINING PROTEIN"/>
    <property type="match status" value="1"/>
</dbReference>
<proteinExistence type="predicted"/>
<dbReference type="PANTHER" id="PTHR43420">
    <property type="entry name" value="ACETYLTRANSFERASE"/>
    <property type="match status" value="1"/>
</dbReference>
<evidence type="ECO:0000313" key="4">
    <source>
        <dbReference type="EMBL" id="SDF16645.1"/>
    </source>
</evidence>
<dbReference type="EMBL" id="FNBG01000006">
    <property type="protein sequence ID" value="SDF16645.1"/>
    <property type="molecule type" value="Genomic_DNA"/>
</dbReference>
<dbReference type="SUPFAM" id="SSF55729">
    <property type="entry name" value="Acyl-CoA N-acyltransferases (Nat)"/>
    <property type="match status" value="1"/>
</dbReference>
<dbReference type="STRING" id="670482.SAMN04488542_106152"/>